<organism evidence="2 3">
    <name type="scientific">Dovyalis caffra</name>
    <dbReference type="NCBI Taxonomy" id="77055"/>
    <lineage>
        <taxon>Eukaryota</taxon>
        <taxon>Viridiplantae</taxon>
        <taxon>Streptophyta</taxon>
        <taxon>Embryophyta</taxon>
        <taxon>Tracheophyta</taxon>
        <taxon>Spermatophyta</taxon>
        <taxon>Magnoliopsida</taxon>
        <taxon>eudicotyledons</taxon>
        <taxon>Gunneridae</taxon>
        <taxon>Pentapetalae</taxon>
        <taxon>rosids</taxon>
        <taxon>fabids</taxon>
        <taxon>Malpighiales</taxon>
        <taxon>Salicaceae</taxon>
        <taxon>Flacourtieae</taxon>
        <taxon>Dovyalis</taxon>
    </lineage>
</organism>
<gene>
    <name evidence="2" type="ORF">DCAF_LOCUS19762</name>
</gene>
<dbReference type="EMBL" id="CAWUPB010001173">
    <property type="protein sequence ID" value="CAK7347080.1"/>
    <property type="molecule type" value="Genomic_DNA"/>
</dbReference>
<reference evidence="2 3" key="1">
    <citation type="submission" date="2024-01" db="EMBL/GenBank/DDBJ databases">
        <authorList>
            <person name="Waweru B."/>
        </authorList>
    </citation>
    <scope>NUCLEOTIDE SEQUENCE [LARGE SCALE GENOMIC DNA]</scope>
</reference>
<name>A0AAV1S711_9ROSI</name>
<evidence type="ECO:0000256" key="1">
    <source>
        <dbReference type="SAM" id="MobiDB-lite"/>
    </source>
</evidence>
<proteinExistence type="predicted"/>
<feature type="region of interest" description="Disordered" evidence="1">
    <location>
        <begin position="49"/>
        <end position="75"/>
    </location>
</feature>
<accession>A0AAV1S711</accession>
<evidence type="ECO:0000313" key="2">
    <source>
        <dbReference type="EMBL" id="CAK7347080.1"/>
    </source>
</evidence>
<evidence type="ECO:0000313" key="3">
    <source>
        <dbReference type="Proteomes" id="UP001314170"/>
    </source>
</evidence>
<protein>
    <submittedName>
        <fullName evidence="2">Uncharacterized protein</fullName>
    </submittedName>
</protein>
<sequence length="113" mass="12655">MSLLTLQSLPDVRRIARTWNARPGIILRVIFKAEFDWVLTFQLYNVTTEGDNEEGSDVNKPEQPGMPSSTSHIGDAEEDMEKLVPGSEGYVKVTNGVKKVEKLKRKGVKFCST</sequence>
<keyword evidence="3" id="KW-1185">Reference proteome</keyword>
<dbReference type="AlphaFoldDB" id="A0AAV1S711"/>
<comment type="caution">
    <text evidence="2">The sequence shown here is derived from an EMBL/GenBank/DDBJ whole genome shotgun (WGS) entry which is preliminary data.</text>
</comment>
<dbReference type="Proteomes" id="UP001314170">
    <property type="component" value="Unassembled WGS sequence"/>
</dbReference>